<feature type="compositionally biased region" description="Acidic residues" evidence="12">
    <location>
        <begin position="620"/>
        <end position="630"/>
    </location>
</feature>
<evidence type="ECO:0000256" key="7">
    <source>
        <dbReference type="ARBA" id="ARBA00022840"/>
    </source>
</evidence>
<dbReference type="GO" id="GO:0003690">
    <property type="term" value="F:double-stranded DNA binding"/>
    <property type="evidence" value="ECO:0007669"/>
    <property type="project" value="TreeGrafter"/>
</dbReference>
<dbReference type="InterPro" id="IPR047087">
    <property type="entry name" value="KU70_core_dom"/>
</dbReference>
<dbReference type="GO" id="GO:0006310">
    <property type="term" value="P:DNA recombination"/>
    <property type="evidence" value="ECO:0007669"/>
    <property type="project" value="UniProtKB-KW"/>
</dbReference>
<dbReference type="Gene3D" id="3.40.50.410">
    <property type="entry name" value="von Willebrand factor, type A domain"/>
    <property type="match status" value="1"/>
</dbReference>
<evidence type="ECO:0000256" key="12">
    <source>
        <dbReference type="SAM" id="MobiDB-lite"/>
    </source>
</evidence>
<sequence length="726" mass="84279">MDFDQFNQNEEEDDEMNFEGGAEGFFGQFADEAANPDFVQKMDAVIFVIDCQKHLLNKLPEEDESQMGIVLRSMQSFLKTKIISNVNDQTGLVLYNVKQDNNPLKFQGINRVYPLDSPSAERIKQIPNLENDFSNKYGFSDNEVQLHEVLWLCNSEFKNLDKTKFDMRVFLFTSDDNPHSDNQQNRDQCIHHFKQLIDMDVTVEIFPLEKVQGTKFDLRKFYIDVLPLNLDEINDATLDTSNKIMEIQTRMRQKEYKKRTLNRVLLELGNNVKAGVKLYCHLNKAKKPLARKLHKESNKPLKKTTKQLCTETGQILYNEHIGTCFQIVGEKIPISKEEIQKIKEFDNPGMKLIGFKPMSKLKLYYNYKPSYFLYPDEQRVKGSSQLFHALITQMLAKDKIAIVRFTPRKGTQVRFCALLPQEESYNQNHFQTPPGFNLIYLPYADDLRSLKAKMPKEHTKMSKDLIDVAKLLATTLDLIDFDPRSFEDPALQKFYSHLQAHALKEEYPENPKDLLEPDEEGFERNQELLDMFKEYLKLESSTSNTNGKGKEAKKEAKGPIKKKNTGNLGTMVIEKNDPPKKQQKKGGKKGKMEEEKEEGNYQSEDSRDANDHYDLKDGFVVDDDFNEEEDYNGRRGRKGTKKGDSKNAERKKRQESQDDMDNDLNPNELDQIKANEIEMKIMEGELNSLKMDDLKFYLKKNNLSDKGRKKEDLVNRALNFIAEKNN</sequence>
<evidence type="ECO:0000256" key="8">
    <source>
        <dbReference type="ARBA" id="ARBA00023125"/>
    </source>
</evidence>
<dbReference type="Gene3D" id="4.10.970.10">
    <property type="entry name" value="Ku70, bridge and pillars"/>
    <property type="match status" value="1"/>
</dbReference>
<dbReference type="AlphaFoldDB" id="A0A481XST3"/>
<dbReference type="InterPro" id="IPR016194">
    <property type="entry name" value="SPOC-like_C_dom_sf"/>
</dbReference>
<dbReference type="Gene3D" id="2.40.290.10">
    <property type="match status" value="1"/>
</dbReference>
<keyword evidence="8" id="KW-0238">DNA-binding</keyword>
<feature type="compositionally biased region" description="Basic and acidic residues" evidence="12">
    <location>
        <begin position="604"/>
        <end position="619"/>
    </location>
</feature>
<keyword evidence="10" id="KW-0234">DNA repair</keyword>
<keyword evidence="6 14" id="KW-0347">Helicase</keyword>
<dbReference type="InterPro" id="IPR006165">
    <property type="entry name" value="Ku70"/>
</dbReference>
<feature type="region of interest" description="Disordered" evidence="12">
    <location>
        <begin position="540"/>
        <end position="671"/>
    </location>
</feature>
<dbReference type="PANTHER" id="PTHR12604">
    <property type="entry name" value="KU AUTOANTIGEN DNA HELICASE"/>
    <property type="match status" value="1"/>
</dbReference>
<dbReference type="GO" id="GO:0043564">
    <property type="term" value="C:Ku70:Ku80 complex"/>
    <property type="evidence" value="ECO:0007669"/>
    <property type="project" value="InterPro"/>
</dbReference>
<evidence type="ECO:0000256" key="1">
    <source>
        <dbReference type="ARBA" id="ARBA00004123"/>
    </source>
</evidence>
<evidence type="ECO:0000256" key="9">
    <source>
        <dbReference type="ARBA" id="ARBA00023172"/>
    </source>
</evidence>
<organism evidence="14">
    <name type="scientific">Philasterides dicentrarchi</name>
    <dbReference type="NCBI Taxonomy" id="282688"/>
    <lineage>
        <taxon>Eukaryota</taxon>
        <taxon>Sar</taxon>
        <taxon>Alveolata</taxon>
        <taxon>Ciliophora</taxon>
        <taxon>Intramacronucleata</taxon>
        <taxon>Oligohymenophorea</taxon>
        <taxon>Scuticociliatia</taxon>
        <taxon>Philasterida</taxon>
        <taxon>Philasteridae</taxon>
        <taxon>Philasterides</taxon>
    </lineage>
</organism>
<evidence type="ECO:0000256" key="5">
    <source>
        <dbReference type="ARBA" id="ARBA00022801"/>
    </source>
</evidence>
<dbReference type="GO" id="GO:0003684">
    <property type="term" value="F:damaged DNA binding"/>
    <property type="evidence" value="ECO:0007669"/>
    <property type="project" value="InterPro"/>
</dbReference>
<keyword evidence="4" id="KW-0227">DNA damage</keyword>
<keyword evidence="5" id="KW-0378">Hydrolase</keyword>
<feature type="compositionally biased region" description="Basic and acidic residues" evidence="12">
    <location>
        <begin position="641"/>
        <end position="656"/>
    </location>
</feature>
<name>A0A481XST3_9CILI</name>
<dbReference type="InterPro" id="IPR027388">
    <property type="entry name" value="Ku70_bridge/pillars_dom_sf"/>
</dbReference>
<protein>
    <submittedName>
        <fullName evidence="14">ATP-dependent DNA helicase 2 subunit 1</fullName>
    </submittedName>
</protein>
<feature type="domain" description="Ku" evidence="13">
    <location>
        <begin position="313"/>
        <end position="458"/>
    </location>
</feature>
<comment type="subcellular location">
    <subcellularLocation>
        <location evidence="1">Nucleus</location>
    </subcellularLocation>
</comment>
<dbReference type="InterPro" id="IPR005160">
    <property type="entry name" value="Ku_C"/>
</dbReference>
<evidence type="ECO:0000313" key="14">
    <source>
        <dbReference type="EMBL" id="QBK46517.1"/>
    </source>
</evidence>
<evidence type="ECO:0000256" key="11">
    <source>
        <dbReference type="ARBA" id="ARBA00023242"/>
    </source>
</evidence>
<dbReference type="Pfam" id="PF02735">
    <property type="entry name" value="Ku"/>
    <property type="match status" value="1"/>
</dbReference>
<dbReference type="SUPFAM" id="SSF100939">
    <property type="entry name" value="SPOC domain-like"/>
    <property type="match status" value="1"/>
</dbReference>
<dbReference type="InterPro" id="IPR036465">
    <property type="entry name" value="vWFA_dom_sf"/>
</dbReference>
<dbReference type="PIRSF" id="PIRSF003033">
    <property type="entry name" value="Ku70"/>
    <property type="match status" value="1"/>
</dbReference>
<comment type="similarity">
    <text evidence="2">Belongs to the ku70 family.</text>
</comment>
<keyword evidence="7" id="KW-0067">ATP-binding</keyword>
<evidence type="ECO:0000256" key="10">
    <source>
        <dbReference type="ARBA" id="ARBA00023204"/>
    </source>
</evidence>
<dbReference type="Pfam" id="PF03731">
    <property type="entry name" value="Ku_N"/>
    <property type="match status" value="1"/>
</dbReference>
<dbReference type="GO" id="GO:0016787">
    <property type="term" value="F:hydrolase activity"/>
    <property type="evidence" value="ECO:0007669"/>
    <property type="project" value="UniProtKB-KW"/>
</dbReference>
<keyword evidence="11" id="KW-0539">Nucleus</keyword>
<dbReference type="Gene3D" id="1.10.1600.10">
    <property type="match status" value="1"/>
</dbReference>
<evidence type="ECO:0000256" key="2">
    <source>
        <dbReference type="ARBA" id="ARBA00005240"/>
    </source>
</evidence>
<dbReference type="SUPFAM" id="SSF53300">
    <property type="entry name" value="vWA-like"/>
    <property type="match status" value="1"/>
</dbReference>
<feature type="compositionally biased region" description="Basic and acidic residues" evidence="12">
    <location>
        <begin position="548"/>
        <end position="558"/>
    </location>
</feature>
<dbReference type="GO" id="GO:0006303">
    <property type="term" value="P:double-strand break repair via nonhomologous end joining"/>
    <property type="evidence" value="ECO:0007669"/>
    <property type="project" value="InterPro"/>
</dbReference>
<evidence type="ECO:0000259" key="13">
    <source>
        <dbReference type="SMART" id="SM00559"/>
    </source>
</evidence>
<accession>A0A481XST3</accession>
<keyword evidence="3" id="KW-0547">Nucleotide-binding</keyword>
<dbReference type="GO" id="GO:0003678">
    <property type="term" value="F:DNA helicase activity"/>
    <property type="evidence" value="ECO:0007669"/>
    <property type="project" value="InterPro"/>
</dbReference>
<dbReference type="PANTHER" id="PTHR12604:SF2">
    <property type="entry name" value="X-RAY REPAIR CROSS-COMPLEMENTING PROTEIN 6"/>
    <property type="match status" value="1"/>
</dbReference>
<dbReference type="GO" id="GO:0005524">
    <property type="term" value="F:ATP binding"/>
    <property type="evidence" value="ECO:0007669"/>
    <property type="project" value="UniProtKB-KW"/>
</dbReference>
<dbReference type="SMART" id="SM00559">
    <property type="entry name" value="Ku78"/>
    <property type="match status" value="1"/>
</dbReference>
<dbReference type="FunFam" id="2.40.290.10:FF:000001">
    <property type="entry name" value="X-ray repair cross complementing 6"/>
    <property type="match status" value="1"/>
</dbReference>
<dbReference type="GO" id="GO:0042162">
    <property type="term" value="F:telomeric DNA binding"/>
    <property type="evidence" value="ECO:0007669"/>
    <property type="project" value="InterPro"/>
</dbReference>
<evidence type="ECO:0000256" key="3">
    <source>
        <dbReference type="ARBA" id="ARBA00022741"/>
    </source>
</evidence>
<dbReference type="Pfam" id="PF03730">
    <property type="entry name" value="Ku_C"/>
    <property type="match status" value="1"/>
</dbReference>
<dbReference type="EMBL" id="MH615827">
    <property type="protein sequence ID" value="QBK46517.1"/>
    <property type="molecule type" value="mRNA"/>
</dbReference>
<dbReference type="GO" id="GO:0000723">
    <property type="term" value="P:telomere maintenance"/>
    <property type="evidence" value="ECO:0007669"/>
    <property type="project" value="InterPro"/>
</dbReference>
<reference evidence="14" key="1">
    <citation type="submission" date="2018-07" db="EMBL/GenBank/DDBJ databases">
        <title>Helicases in Philaterides dicentrarchi.</title>
        <authorList>
            <person name="Lamas J."/>
            <person name="Folgueira I."/>
            <person name="Defelipe A."/>
            <person name="Sueiro R."/>
            <person name="Leiro J."/>
        </authorList>
    </citation>
    <scope>NUCLEOTIDE SEQUENCE</scope>
</reference>
<evidence type="ECO:0000256" key="4">
    <source>
        <dbReference type="ARBA" id="ARBA00022763"/>
    </source>
</evidence>
<dbReference type="CDD" id="cd00788">
    <property type="entry name" value="KU70"/>
    <property type="match status" value="1"/>
</dbReference>
<proteinExistence type="evidence at transcript level"/>
<keyword evidence="9" id="KW-0233">DNA recombination</keyword>
<dbReference type="InterPro" id="IPR006164">
    <property type="entry name" value="DNA_bd_Ku70/Ku80"/>
</dbReference>
<dbReference type="InterPro" id="IPR005161">
    <property type="entry name" value="Ku_N"/>
</dbReference>
<evidence type="ECO:0000256" key="6">
    <source>
        <dbReference type="ARBA" id="ARBA00022806"/>
    </source>
</evidence>
<dbReference type="NCBIfam" id="TIGR00578">
    <property type="entry name" value="ku70"/>
    <property type="match status" value="1"/>
</dbReference>